<gene>
    <name evidence="2" type="ORF">ACOC_LOCUS7843</name>
</gene>
<evidence type="ECO:0000313" key="3">
    <source>
        <dbReference type="Proteomes" id="UP000267027"/>
    </source>
</evidence>
<reference evidence="4" key="1">
    <citation type="submission" date="2017-02" db="UniProtKB">
        <authorList>
            <consortium name="WormBaseParasite"/>
        </authorList>
    </citation>
    <scope>IDENTIFICATION</scope>
</reference>
<dbReference type="PROSITE" id="PS50878">
    <property type="entry name" value="RT_POL"/>
    <property type="match status" value="1"/>
</dbReference>
<dbReference type="EMBL" id="UYYA01004083">
    <property type="protein sequence ID" value="VDM59428.1"/>
    <property type="molecule type" value="Genomic_DNA"/>
</dbReference>
<keyword evidence="3" id="KW-1185">Reference proteome</keyword>
<evidence type="ECO:0000313" key="4">
    <source>
        <dbReference type="WBParaSite" id="ACOC_0000784201-mRNA-1"/>
    </source>
</evidence>
<reference evidence="2 3" key="2">
    <citation type="submission" date="2018-11" db="EMBL/GenBank/DDBJ databases">
        <authorList>
            <consortium name="Pathogen Informatics"/>
        </authorList>
    </citation>
    <scope>NUCLEOTIDE SEQUENCE [LARGE SCALE GENOMIC DNA]</scope>
    <source>
        <strain evidence="2 3">Costa Rica</strain>
    </source>
</reference>
<sequence length="85" mass="9626">MRTLEWDNIGVKIDGRQLHHLGFDDDIVLITPNIIQAEPMLDNFDKARGKVGLRLNLTKTVLMRSGLVSYAPFMLNGTNISEWSN</sequence>
<dbReference type="InterPro" id="IPR000477">
    <property type="entry name" value="RT_dom"/>
</dbReference>
<name>A0A0R3PQY9_ANGCS</name>
<evidence type="ECO:0000313" key="2">
    <source>
        <dbReference type="EMBL" id="VDM59428.1"/>
    </source>
</evidence>
<protein>
    <submittedName>
        <fullName evidence="4">Reverse transcriptase domain-containing protein</fullName>
    </submittedName>
</protein>
<dbReference type="WBParaSite" id="ACOC_0000784201-mRNA-1">
    <property type="protein sequence ID" value="ACOC_0000784201-mRNA-1"/>
    <property type="gene ID" value="ACOC_0000784201"/>
</dbReference>
<evidence type="ECO:0000259" key="1">
    <source>
        <dbReference type="PROSITE" id="PS50878"/>
    </source>
</evidence>
<dbReference type="Proteomes" id="UP000267027">
    <property type="component" value="Unassembled WGS sequence"/>
</dbReference>
<feature type="domain" description="Reverse transcriptase" evidence="1">
    <location>
        <begin position="1"/>
        <end position="80"/>
    </location>
</feature>
<proteinExistence type="predicted"/>
<organism evidence="4">
    <name type="scientific">Angiostrongylus costaricensis</name>
    <name type="common">Nematode worm</name>
    <dbReference type="NCBI Taxonomy" id="334426"/>
    <lineage>
        <taxon>Eukaryota</taxon>
        <taxon>Metazoa</taxon>
        <taxon>Ecdysozoa</taxon>
        <taxon>Nematoda</taxon>
        <taxon>Chromadorea</taxon>
        <taxon>Rhabditida</taxon>
        <taxon>Rhabditina</taxon>
        <taxon>Rhabditomorpha</taxon>
        <taxon>Strongyloidea</taxon>
        <taxon>Metastrongylidae</taxon>
        <taxon>Angiostrongylus</taxon>
    </lineage>
</organism>
<dbReference type="OrthoDB" id="7480412at2759"/>
<accession>A0A0R3PQY9</accession>
<dbReference type="AlphaFoldDB" id="A0A0R3PQY9"/>